<feature type="transmembrane region" description="Helical" evidence="1">
    <location>
        <begin position="118"/>
        <end position="138"/>
    </location>
</feature>
<name>A0ABW1UQ97_9LACO</name>
<dbReference type="PANTHER" id="PTHR45138">
    <property type="entry name" value="REGULATORY COMPONENTS OF SENSORY TRANSDUCTION SYSTEM"/>
    <property type="match status" value="1"/>
</dbReference>
<protein>
    <submittedName>
        <fullName evidence="3">GGDEF domain-containing protein</fullName>
    </submittedName>
</protein>
<sequence>MIRINSNGFAFIELMVILGIFFLFQFVSNSYTSRHANEAIWVGKMDWRLRILATAFFSSVGLIMFIFQKYNDASPMLLVNLKLVTLILVMMFVSTDVVIASFDIICLGYLIFRGITVNSLFYIMMYAAIFFVILFIGNTPHIKHWVVRLILFNLAGLLFWVGYYSYNVLYAKTYTASLSTVVTYMIQMVVLISIPYMLSYSMQLNQEMIFKRTQAAYIDGLTHTYNYHAFNLNMEHTFQRSQEKGLPLAMMIMDLDHFKCINDTYGHLAGNYVLINFCLAVKRALKSKQDASFYRIGGEEFALVFSQVSTTDAEAASQAVLMEVRDTVFQYKGNIIDLTFSGGLNSTLPTDETSKEFFDRVDLLTYTAKRHGGNQIVSEATDLTITADENMADKISAADRLASERADFLRAGSQNAEETSSNNN</sequence>
<dbReference type="SMART" id="SM00267">
    <property type="entry name" value="GGDEF"/>
    <property type="match status" value="1"/>
</dbReference>
<feature type="transmembrane region" description="Helical" evidence="1">
    <location>
        <begin position="178"/>
        <end position="198"/>
    </location>
</feature>
<keyword evidence="1" id="KW-1133">Transmembrane helix</keyword>
<dbReference type="CDD" id="cd01949">
    <property type="entry name" value="GGDEF"/>
    <property type="match status" value="1"/>
</dbReference>
<gene>
    <name evidence="3" type="ORF">ACFQHW_09670</name>
</gene>
<dbReference type="NCBIfam" id="TIGR00254">
    <property type="entry name" value="GGDEF"/>
    <property type="match status" value="1"/>
</dbReference>
<dbReference type="Pfam" id="PF00990">
    <property type="entry name" value="GGDEF"/>
    <property type="match status" value="1"/>
</dbReference>
<dbReference type="Proteomes" id="UP001596310">
    <property type="component" value="Unassembled WGS sequence"/>
</dbReference>
<dbReference type="InterPro" id="IPR050469">
    <property type="entry name" value="Diguanylate_Cyclase"/>
</dbReference>
<dbReference type="RefSeq" id="WP_125599716.1">
    <property type="nucleotide sequence ID" value="NZ_JBHSSM010000022.1"/>
</dbReference>
<keyword evidence="4" id="KW-1185">Reference proteome</keyword>
<comment type="caution">
    <text evidence="3">The sequence shown here is derived from an EMBL/GenBank/DDBJ whole genome shotgun (WGS) entry which is preliminary data.</text>
</comment>
<keyword evidence="1" id="KW-0812">Transmembrane</keyword>
<feature type="transmembrane region" description="Helical" evidence="1">
    <location>
        <begin position="47"/>
        <end position="67"/>
    </location>
</feature>
<dbReference type="EMBL" id="JBHSSM010000022">
    <property type="protein sequence ID" value="MFC6315828.1"/>
    <property type="molecule type" value="Genomic_DNA"/>
</dbReference>
<feature type="transmembrane region" description="Helical" evidence="1">
    <location>
        <begin position="79"/>
        <end position="112"/>
    </location>
</feature>
<evidence type="ECO:0000259" key="2">
    <source>
        <dbReference type="PROSITE" id="PS50887"/>
    </source>
</evidence>
<feature type="transmembrane region" description="Helical" evidence="1">
    <location>
        <begin position="7"/>
        <end position="27"/>
    </location>
</feature>
<dbReference type="InterPro" id="IPR043128">
    <property type="entry name" value="Rev_trsase/Diguanyl_cyclase"/>
</dbReference>
<evidence type="ECO:0000313" key="4">
    <source>
        <dbReference type="Proteomes" id="UP001596310"/>
    </source>
</evidence>
<evidence type="ECO:0000256" key="1">
    <source>
        <dbReference type="SAM" id="Phobius"/>
    </source>
</evidence>
<dbReference type="PROSITE" id="PS50887">
    <property type="entry name" value="GGDEF"/>
    <property type="match status" value="1"/>
</dbReference>
<proteinExistence type="predicted"/>
<evidence type="ECO:0000313" key="3">
    <source>
        <dbReference type="EMBL" id="MFC6315828.1"/>
    </source>
</evidence>
<feature type="transmembrane region" description="Helical" evidence="1">
    <location>
        <begin position="145"/>
        <end position="166"/>
    </location>
</feature>
<keyword evidence="1" id="KW-0472">Membrane</keyword>
<organism evidence="3 4">
    <name type="scientific">Lapidilactobacillus achengensis</name>
    <dbReference type="NCBI Taxonomy" id="2486000"/>
    <lineage>
        <taxon>Bacteria</taxon>
        <taxon>Bacillati</taxon>
        <taxon>Bacillota</taxon>
        <taxon>Bacilli</taxon>
        <taxon>Lactobacillales</taxon>
        <taxon>Lactobacillaceae</taxon>
        <taxon>Lapidilactobacillus</taxon>
    </lineage>
</organism>
<reference evidence="4" key="1">
    <citation type="journal article" date="2019" name="Int. J. Syst. Evol. Microbiol.">
        <title>The Global Catalogue of Microorganisms (GCM) 10K type strain sequencing project: providing services to taxonomists for standard genome sequencing and annotation.</title>
        <authorList>
            <consortium name="The Broad Institute Genomics Platform"/>
            <consortium name="The Broad Institute Genome Sequencing Center for Infectious Disease"/>
            <person name="Wu L."/>
            <person name="Ma J."/>
        </authorList>
    </citation>
    <scope>NUCLEOTIDE SEQUENCE [LARGE SCALE GENOMIC DNA]</scope>
    <source>
        <strain evidence="4">CCM 8897</strain>
    </source>
</reference>
<dbReference type="PANTHER" id="PTHR45138:SF9">
    <property type="entry name" value="DIGUANYLATE CYCLASE DGCM-RELATED"/>
    <property type="match status" value="1"/>
</dbReference>
<dbReference type="SUPFAM" id="SSF55073">
    <property type="entry name" value="Nucleotide cyclase"/>
    <property type="match status" value="1"/>
</dbReference>
<feature type="domain" description="GGDEF" evidence="2">
    <location>
        <begin position="246"/>
        <end position="381"/>
    </location>
</feature>
<accession>A0ABW1UQ97</accession>
<dbReference type="InterPro" id="IPR029787">
    <property type="entry name" value="Nucleotide_cyclase"/>
</dbReference>
<dbReference type="Gene3D" id="3.30.70.270">
    <property type="match status" value="1"/>
</dbReference>
<dbReference type="InterPro" id="IPR000160">
    <property type="entry name" value="GGDEF_dom"/>
</dbReference>